<dbReference type="AlphaFoldDB" id="A0A1T4WA48"/>
<dbReference type="EMBL" id="FUXU01000189">
    <property type="protein sequence ID" value="SKA74204.1"/>
    <property type="molecule type" value="Genomic_DNA"/>
</dbReference>
<evidence type="ECO:0000313" key="1">
    <source>
        <dbReference type="EMBL" id="SKA74204.1"/>
    </source>
</evidence>
<proteinExistence type="predicted"/>
<sequence length="45" mass="5092">MPTTGEKPGKCPYTCKKCDQRVVLDDYTDTLPPCPKCSHTEYRKG</sequence>
<accession>A0A1T4WA48</accession>
<gene>
    <name evidence="1" type="ORF">SAMN02745132_04845</name>
</gene>
<keyword evidence="2" id="KW-1185">Reference proteome</keyword>
<name>A0A1T4WA48_9GAMM</name>
<dbReference type="RefSeq" id="WP_078754800.1">
    <property type="nucleotide sequence ID" value="NZ_FUXU01000189.1"/>
</dbReference>
<reference evidence="2" key="1">
    <citation type="submission" date="2017-02" db="EMBL/GenBank/DDBJ databases">
        <authorList>
            <person name="Varghese N."/>
            <person name="Submissions S."/>
        </authorList>
    </citation>
    <scope>NUCLEOTIDE SEQUENCE [LARGE SCALE GENOMIC DNA]</scope>
    <source>
        <strain evidence="2">DSM 22720</strain>
    </source>
</reference>
<organism evidence="1 2">
    <name type="scientific">Enterovibrio nigricans DSM 22720</name>
    <dbReference type="NCBI Taxonomy" id="1121868"/>
    <lineage>
        <taxon>Bacteria</taxon>
        <taxon>Pseudomonadati</taxon>
        <taxon>Pseudomonadota</taxon>
        <taxon>Gammaproteobacteria</taxon>
        <taxon>Vibrionales</taxon>
        <taxon>Vibrionaceae</taxon>
        <taxon>Enterovibrio</taxon>
    </lineage>
</organism>
<dbReference type="OrthoDB" id="3174978at2"/>
<protein>
    <submittedName>
        <fullName evidence="1">Zinc-ribbon containing domain-containing protein</fullName>
    </submittedName>
</protein>
<evidence type="ECO:0000313" key="2">
    <source>
        <dbReference type="Proteomes" id="UP000190162"/>
    </source>
</evidence>
<dbReference type="Pfam" id="PF07295">
    <property type="entry name" value="DUF1451"/>
    <property type="match status" value="1"/>
</dbReference>
<dbReference type="Proteomes" id="UP000190162">
    <property type="component" value="Unassembled WGS sequence"/>
</dbReference>
<dbReference type="InterPro" id="IPR009912">
    <property type="entry name" value="DUF1451"/>
</dbReference>